<comment type="subcellular location">
    <subcellularLocation>
        <location evidence="1">Cell inner membrane</location>
        <topology evidence="1">Single-pass membrane protein</topology>
        <orientation evidence="1">Periplasmic side</orientation>
    </subcellularLocation>
</comment>
<evidence type="ECO:0000256" key="10">
    <source>
        <dbReference type="SAM" id="MobiDB-lite"/>
    </source>
</evidence>
<dbReference type="STRING" id="1307763.L21SP4_00060"/>
<evidence type="ECO:0000313" key="14">
    <source>
        <dbReference type="Proteomes" id="UP000035268"/>
    </source>
</evidence>
<dbReference type="GO" id="GO:0055085">
    <property type="term" value="P:transmembrane transport"/>
    <property type="evidence" value="ECO:0007669"/>
    <property type="project" value="InterPro"/>
</dbReference>
<comment type="similarity">
    <text evidence="2">Belongs to the TonB family.</text>
</comment>
<evidence type="ECO:0000256" key="2">
    <source>
        <dbReference type="ARBA" id="ARBA00006555"/>
    </source>
</evidence>
<dbReference type="RefSeq" id="WP_052880790.1">
    <property type="nucleotide sequence ID" value="NZ_CP010904.1"/>
</dbReference>
<dbReference type="InterPro" id="IPR051045">
    <property type="entry name" value="TonB-dependent_transducer"/>
</dbReference>
<dbReference type="GO" id="GO:0015031">
    <property type="term" value="P:protein transport"/>
    <property type="evidence" value="ECO:0007669"/>
    <property type="project" value="UniProtKB-KW"/>
</dbReference>
<name>A0A0G3EAR7_9BACT</name>
<dbReference type="InterPro" id="IPR037682">
    <property type="entry name" value="TonB_C"/>
</dbReference>
<evidence type="ECO:0000256" key="11">
    <source>
        <dbReference type="SAM" id="Phobius"/>
    </source>
</evidence>
<dbReference type="EMBL" id="CP010904">
    <property type="protein sequence ID" value="AKJ63348.1"/>
    <property type="molecule type" value="Genomic_DNA"/>
</dbReference>
<accession>A0A0G3EAR7</accession>
<keyword evidence="9 11" id="KW-0472">Membrane</keyword>
<proteinExistence type="inferred from homology"/>
<keyword evidence="5" id="KW-0997">Cell inner membrane</keyword>
<feature type="region of interest" description="Disordered" evidence="10">
    <location>
        <begin position="47"/>
        <end position="135"/>
    </location>
</feature>
<feature type="transmembrane region" description="Helical" evidence="11">
    <location>
        <begin position="6"/>
        <end position="26"/>
    </location>
</feature>
<evidence type="ECO:0000313" key="13">
    <source>
        <dbReference type="EMBL" id="AKJ63348.1"/>
    </source>
</evidence>
<dbReference type="OrthoDB" id="7997311at2"/>
<keyword evidence="3" id="KW-0813">Transport</keyword>
<evidence type="ECO:0000256" key="1">
    <source>
        <dbReference type="ARBA" id="ARBA00004383"/>
    </source>
</evidence>
<dbReference type="NCBIfam" id="TIGR01352">
    <property type="entry name" value="tonB_Cterm"/>
    <property type="match status" value="1"/>
</dbReference>
<dbReference type="KEGG" id="vbl:L21SP4_00060"/>
<organism evidence="13 14">
    <name type="scientific">Kiritimatiella glycovorans</name>
    <dbReference type="NCBI Taxonomy" id="1307763"/>
    <lineage>
        <taxon>Bacteria</taxon>
        <taxon>Pseudomonadati</taxon>
        <taxon>Kiritimatiellota</taxon>
        <taxon>Kiritimatiellia</taxon>
        <taxon>Kiritimatiellales</taxon>
        <taxon>Kiritimatiellaceae</taxon>
        <taxon>Kiritimatiella</taxon>
    </lineage>
</organism>
<keyword evidence="4" id="KW-1003">Cell membrane</keyword>
<dbReference type="GO" id="GO:0098797">
    <property type="term" value="C:plasma membrane protein complex"/>
    <property type="evidence" value="ECO:0007669"/>
    <property type="project" value="TreeGrafter"/>
</dbReference>
<dbReference type="Gene3D" id="3.30.1150.10">
    <property type="match status" value="1"/>
</dbReference>
<dbReference type="PANTHER" id="PTHR33446">
    <property type="entry name" value="PROTEIN TONB-RELATED"/>
    <property type="match status" value="1"/>
</dbReference>
<evidence type="ECO:0000256" key="9">
    <source>
        <dbReference type="ARBA" id="ARBA00023136"/>
    </source>
</evidence>
<keyword evidence="8 11" id="KW-1133">Transmembrane helix</keyword>
<keyword evidence="6 11" id="KW-0812">Transmembrane</keyword>
<evidence type="ECO:0000259" key="12">
    <source>
        <dbReference type="PROSITE" id="PS52015"/>
    </source>
</evidence>
<evidence type="ECO:0000256" key="6">
    <source>
        <dbReference type="ARBA" id="ARBA00022692"/>
    </source>
</evidence>
<dbReference type="Proteomes" id="UP000035268">
    <property type="component" value="Chromosome"/>
</dbReference>
<evidence type="ECO:0000256" key="5">
    <source>
        <dbReference type="ARBA" id="ARBA00022519"/>
    </source>
</evidence>
<sequence length="245" mass="26753">MKSNVVRWVVLAHLAVVMALLTAHLIRGCPRRPDPGAQGMTAVVQLEADPAILPRPREVEELPADRRPEPEPQPEPQPQPQPEKTPAPEPQPEPEPEKPKWRPKSPEEIRKSARRVRKDPPLTQPRPRIDADDLEKKLSKAVTGAATRGQTEVPASYFNRVGLIMRRAWNQPGGAAARNAGVAEVRFRVRRDGTIVSRELVGSSGSGVVDASVIAAARSVSSFPPVPASVRGSGVIDFTIEFKLE</sequence>
<feature type="compositionally biased region" description="Pro residues" evidence="10">
    <location>
        <begin position="71"/>
        <end position="93"/>
    </location>
</feature>
<dbReference type="AlphaFoldDB" id="A0A0G3EAR7"/>
<protein>
    <submittedName>
        <fullName evidence="13">Transport protein TonB</fullName>
    </submittedName>
</protein>
<feature type="compositionally biased region" description="Basic and acidic residues" evidence="10">
    <location>
        <begin position="55"/>
        <end position="70"/>
    </location>
</feature>
<evidence type="ECO:0000256" key="3">
    <source>
        <dbReference type="ARBA" id="ARBA00022448"/>
    </source>
</evidence>
<reference evidence="14" key="1">
    <citation type="submission" date="2015-02" db="EMBL/GenBank/DDBJ databases">
        <title>Description and complete genome sequence of the first cultured representative of the subdivision 5 of the Verrucomicrobia phylum.</title>
        <authorList>
            <person name="Spring S."/>
            <person name="Bunk B."/>
            <person name="Sproer C."/>
            <person name="Klenk H.-P."/>
        </authorList>
    </citation>
    <scope>NUCLEOTIDE SEQUENCE [LARGE SCALE GENOMIC DNA]</scope>
    <source>
        <strain evidence="14">L21-Fru-AB</strain>
    </source>
</reference>
<dbReference type="PANTHER" id="PTHR33446:SF2">
    <property type="entry name" value="PROTEIN TONB"/>
    <property type="match status" value="1"/>
</dbReference>
<reference evidence="13 14" key="2">
    <citation type="journal article" date="2016" name="ISME J.">
        <title>Characterization of the first cultured representative of Verrucomicrobia subdivision 5 indicates the proposal of a novel phylum.</title>
        <authorList>
            <person name="Spring S."/>
            <person name="Bunk B."/>
            <person name="Sproer C."/>
            <person name="Schumann P."/>
            <person name="Rohde M."/>
            <person name="Tindall B.J."/>
            <person name="Klenk H.P."/>
        </authorList>
    </citation>
    <scope>NUCLEOTIDE SEQUENCE [LARGE SCALE GENOMIC DNA]</scope>
    <source>
        <strain evidence="13 14">L21-Fru-AB</strain>
    </source>
</reference>
<evidence type="ECO:0000256" key="7">
    <source>
        <dbReference type="ARBA" id="ARBA00022927"/>
    </source>
</evidence>
<evidence type="ECO:0000256" key="4">
    <source>
        <dbReference type="ARBA" id="ARBA00022475"/>
    </source>
</evidence>
<keyword evidence="7" id="KW-0653">Protein transport</keyword>
<gene>
    <name evidence="13" type="ORF">L21SP4_00060</name>
</gene>
<dbReference type="PROSITE" id="PS52015">
    <property type="entry name" value="TONB_CTD"/>
    <property type="match status" value="1"/>
</dbReference>
<dbReference type="Pfam" id="PF13103">
    <property type="entry name" value="TonB_2"/>
    <property type="match status" value="1"/>
</dbReference>
<dbReference type="InterPro" id="IPR006260">
    <property type="entry name" value="TonB/TolA_C"/>
</dbReference>
<feature type="compositionally biased region" description="Basic and acidic residues" evidence="10">
    <location>
        <begin position="95"/>
        <end position="111"/>
    </location>
</feature>
<keyword evidence="14" id="KW-1185">Reference proteome</keyword>
<dbReference type="SUPFAM" id="SSF74653">
    <property type="entry name" value="TolA/TonB C-terminal domain"/>
    <property type="match status" value="1"/>
</dbReference>
<feature type="domain" description="TonB C-terminal" evidence="12">
    <location>
        <begin position="155"/>
        <end position="245"/>
    </location>
</feature>
<dbReference type="GO" id="GO:0031992">
    <property type="term" value="F:energy transducer activity"/>
    <property type="evidence" value="ECO:0007669"/>
    <property type="project" value="TreeGrafter"/>
</dbReference>
<evidence type="ECO:0000256" key="8">
    <source>
        <dbReference type="ARBA" id="ARBA00022989"/>
    </source>
</evidence>